<name>D6RNM2_COPC7</name>
<dbReference type="HOGENOM" id="CLU_1547493_0_0_1"/>
<feature type="region of interest" description="Disordered" evidence="1">
    <location>
        <begin position="57"/>
        <end position="118"/>
    </location>
</feature>
<dbReference type="AlphaFoldDB" id="D6RNM2"/>
<comment type="caution">
    <text evidence="2">The sequence shown here is derived from an EMBL/GenBank/DDBJ whole genome shotgun (WGS) entry which is preliminary data.</text>
</comment>
<feature type="compositionally biased region" description="Polar residues" evidence="1">
    <location>
        <begin position="1"/>
        <end position="10"/>
    </location>
</feature>
<dbReference type="EMBL" id="AACS02000007">
    <property type="protein sequence ID" value="EFI27287.1"/>
    <property type="molecule type" value="Genomic_DNA"/>
</dbReference>
<dbReference type="KEGG" id="cci:CC1G_14759"/>
<evidence type="ECO:0000256" key="1">
    <source>
        <dbReference type="SAM" id="MobiDB-lite"/>
    </source>
</evidence>
<dbReference type="InParanoid" id="D6RNM2"/>
<gene>
    <name evidence="2" type="ORF">CC1G_14759</name>
</gene>
<dbReference type="GeneID" id="9379732"/>
<sequence>MLLNTVSQFNLEEEEDMPPTPKFADLDAPSLSTFSSASKGMFQDLYTLKIVPPLASASRGFDSDSDENVLDSDEGDVEDDGSDNQQSTGDAPVAVQESRTDSDAEMSDGASWSDVFDDDSDFLGSKDNGRVRTLGGIQLPKLSSKEYSVSTWNTFVLFTWTPWQDSTLWRKLA</sequence>
<reference evidence="2 3" key="1">
    <citation type="journal article" date="2010" name="Proc. Natl. Acad. Sci. U.S.A.">
        <title>Insights into evolution of multicellular fungi from the assembled chromosomes of the mushroom Coprinopsis cinerea (Coprinus cinereus).</title>
        <authorList>
            <person name="Stajich J.E."/>
            <person name="Wilke S.K."/>
            <person name="Ahren D."/>
            <person name="Au C.H."/>
            <person name="Birren B.W."/>
            <person name="Borodovsky M."/>
            <person name="Burns C."/>
            <person name="Canback B."/>
            <person name="Casselton L.A."/>
            <person name="Cheng C.K."/>
            <person name="Deng J."/>
            <person name="Dietrich F.S."/>
            <person name="Fargo D.C."/>
            <person name="Farman M.L."/>
            <person name="Gathman A.C."/>
            <person name="Goldberg J."/>
            <person name="Guigo R."/>
            <person name="Hoegger P.J."/>
            <person name="Hooker J.B."/>
            <person name="Huggins A."/>
            <person name="James T.Y."/>
            <person name="Kamada T."/>
            <person name="Kilaru S."/>
            <person name="Kodira C."/>
            <person name="Kues U."/>
            <person name="Kupfer D."/>
            <person name="Kwan H.S."/>
            <person name="Lomsadze A."/>
            <person name="Li W."/>
            <person name="Lilly W.W."/>
            <person name="Ma L.J."/>
            <person name="Mackey A.J."/>
            <person name="Manning G."/>
            <person name="Martin F."/>
            <person name="Muraguchi H."/>
            <person name="Natvig D.O."/>
            <person name="Palmerini H."/>
            <person name="Ramesh M.A."/>
            <person name="Rehmeyer C.J."/>
            <person name="Roe B.A."/>
            <person name="Shenoy N."/>
            <person name="Stanke M."/>
            <person name="Ter-Hovhannisyan V."/>
            <person name="Tunlid A."/>
            <person name="Velagapudi R."/>
            <person name="Vision T.J."/>
            <person name="Zeng Q."/>
            <person name="Zolan M.E."/>
            <person name="Pukkila P.J."/>
        </authorList>
    </citation>
    <scope>NUCLEOTIDE SEQUENCE [LARGE SCALE GENOMIC DNA]</scope>
    <source>
        <strain evidence="3">Okayama-7 / 130 / ATCC MYA-4618 / FGSC 9003</strain>
    </source>
</reference>
<dbReference type="VEuPathDB" id="FungiDB:CC1G_14759"/>
<feature type="region of interest" description="Disordered" evidence="1">
    <location>
        <begin position="1"/>
        <end position="30"/>
    </location>
</feature>
<accession>D6RNM2</accession>
<evidence type="ECO:0000313" key="2">
    <source>
        <dbReference type="EMBL" id="EFI27287.1"/>
    </source>
</evidence>
<dbReference type="Proteomes" id="UP000001861">
    <property type="component" value="Unassembled WGS sequence"/>
</dbReference>
<protein>
    <submittedName>
        <fullName evidence="2">Uncharacterized protein</fullName>
    </submittedName>
</protein>
<evidence type="ECO:0000313" key="3">
    <source>
        <dbReference type="Proteomes" id="UP000001861"/>
    </source>
</evidence>
<keyword evidence="3" id="KW-1185">Reference proteome</keyword>
<feature type="compositionally biased region" description="Acidic residues" evidence="1">
    <location>
        <begin position="63"/>
        <end position="82"/>
    </location>
</feature>
<organism evidence="2 3">
    <name type="scientific">Coprinopsis cinerea (strain Okayama-7 / 130 / ATCC MYA-4618 / FGSC 9003)</name>
    <name type="common">Inky cap fungus</name>
    <name type="synonym">Hormographiella aspergillata</name>
    <dbReference type="NCBI Taxonomy" id="240176"/>
    <lineage>
        <taxon>Eukaryota</taxon>
        <taxon>Fungi</taxon>
        <taxon>Dikarya</taxon>
        <taxon>Basidiomycota</taxon>
        <taxon>Agaricomycotina</taxon>
        <taxon>Agaricomycetes</taxon>
        <taxon>Agaricomycetidae</taxon>
        <taxon>Agaricales</taxon>
        <taxon>Agaricineae</taxon>
        <taxon>Psathyrellaceae</taxon>
        <taxon>Coprinopsis</taxon>
    </lineage>
</organism>
<proteinExistence type="predicted"/>
<dbReference type="RefSeq" id="XP_002910781.1">
    <property type="nucleotide sequence ID" value="XM_002910735.1"/>
</dbReference>